<feature type="signal peptide" evidence="2">
    <location>
        <begin position="1"/>
        <end position="22"/>
    </location>
</feature>
<keyword evidence="4" id="KW-1185">Reference proteome</keyword>
<dbReference type="RefSeq" id="WP_073793202.1">
    <property type="nucleotide sequence ID" value="NZ_LFBV01000009.1"/>
</dbReference>
<dbReference type="Proteomes" id="UP000186455">
    <property type="component" value="Unassembled WGS sequence"/>
</dbReference>
<evidence type="ECO:0000256" key="1">
    <source>
        <dbReference type="SAM" id="MobiDB-lite"/>
    </source>
</evidence>
<organism evidence="3 4">
    <name type="scientific">Streptomyces uncialis</name>
    <dbReference type="NCBI Taxonomy" id="1048205"/>
    <lineage>
        <taxon>Bacteria</taxon>
        <taxon>Bacillati</taxon>
        <taxon>Actinomycetota</taxon>
        <taxon>Actinomycetes</taxon>
        <taxon>Kitasatosporales</taxon>
        <taxon>Streptomycetaceae</taxon>
        <taxon>Streptomyces</taxon>
    </lineage>
</organism>
<keyword evidence="2" id="KW-0732">Signal</keyword>
<reference evidence="3 4" key="1">
    <citation type="submission" date="2015-06" db="EMBL/GenBank/DDBJ databases">
        <title>Cloning and characterization of the uncialamcin biosynthetic gene cluster.</title>
        <authorList>
            <person name="Yan X."/>
            <person name="Huang T."/>
            <person name="Ge H."/>
            <person name="Shen B."/>
        </authorList>
    </citation>
    <scope>NUCLEOTIDE SEQUENCE [LARGE SCALE GENOMIC DNA]</scope>
    <source>
        <strain evidence="3 4">DCA2648</strain>
    </source>
</reference>
<gene>
    <name evidence="3" type="ORF">AB852_28585</name>
</gene>
<evidence type="ECO:0008006" key="5">
    <source>
        <dbReference type="Google" id="ProtNLM"/>
    </source>
</evidence>
<evidence type="ECO:0000313" key="4">
    <source>
        <dbReference type="Proteomes" id="UP000186455"/>
    </source>
</evidence>
<name>A0A1Q4V0W4_9ACTN</name>
<evidence type="ECO:0000313" key="3">
    <source>
        <dbReference type="EMBL" id="OKH91515.1"/>
    </source>
</evidence>
<feature type="region of interest" description="Disordered" evidence="1">
    <location>
        <begin position="23"/>
        <end position="51"/>
    </location>
</feature>
<proteinExistence type="predicted"/>
<comment type="caution">
    <text evidence="3">The sequence shown here is derived from an EMBL/GenBank/DDBJ whole genome shotgun (WGS) entry which is preliminary data.</text>
</comment>
<dbReference type="AlphaFoldDB" id="A0A1Q4V0W4"/>
<evidence type="ECO:0000256" key="2">
    <source>
        <dbReference type="SAM" id="SignalP"/>
    </source>
</evidence>
<feature type="compositionally biased region" description="Basic and acidic residues" evidence="1">
    <location>
        <begin position="27"/>
        <end position="36"/>
    </location>
</feature>
<accession>A0A1Q4V0W4</accession>
<dbReference type="PROSITE" id="PS51257">
    <property type="entry name" value="PROKAR_LIPOPROTEIN"/>
    <property type="match status" value="1"/>
</dbReference>
<dbReference type="EMBL" id="LFBV01000009">
    <property type="protein sequence ID" value="OKH91515.1"/>
    <property type="molecule type" value="Genomic_DNA"/>
</dbReference>
<protein>
    <recommendedName>
        <fullName evidence="5">Lipoprotein</fullName>
    </recommendedName>
</protein>
<sequence length="235" mass="23639">MPARITISTAALLLAAALTACGGSDSGDSKADEKPKNSSAPAASKKATEVDCTAEDIDQKTWNTHCSGEIDGAASAGPEEPLALGKPAGTVGDQGAGVLEITPTTVVYTKAGGGGTSQKGTFVFVTVKARATTGAAAEVPAPITGNGWQWIAPGGEAIGWGSGDSVSVQTESFDSTGPVQPGSFQWRSTVFDLTPAQAKGGTLQYLDGDGAAYRWKIPGADTGPQIAEVKKQLAG</sequence>
<feature type="chain" id="PRO_5039516302" description="Lipoprotein" evidence="2">
    <location>
        <begin position="23"/>
        <end position="235"/>
    </location>
</feature>